<dbReference type="AlphaFoldDB" id="A0A835L0V6"/>
<organism evidence="3 4">
    <name type="scientific">Digitaria exilis</name>
    <dbReference type="NCBI Taxonomy" id="1010633"/>
    <lineage>
        <taxon>Eukaryota</taxon>
        <taxon>Viridiplantae</taxon>
        <taxon>Streptophyta</taxon>
        <taxon>Embryophyta</taxon>
        <taxon>Tracheophyta</taxon>
        <taxon>Spermatophyta</taxon>
        <taxon>Magnoliopsida</taxon>
        <taxon>Liliopsida</taxon>
        <taxon>Poales</taxon>
        <taxon>Poaceae</taxon>
        <taxon>PACMAD clade</taxon>
        <taxon>Panicoideae</taxon>
        <taxon>Panicodae</taxon>
        <taxon>Paniceae</taxon>
        <taxon>Anthephorinae</taxon>
        <taxon>Digitaria</taxon>
    </lineage>
</organism>
<evidence type="ECO:0000313" key="3">
    <source>
        <dbReference type="EMBL" id="KAF8781273.1"/>
    </source>
</evidence>
<evidence type="ECO:0000313" key="4">
    <source>
        <dbReference type="Proteomes" id="UP000636709"/>
    </source>
</evidence>
<feature type="signal peptide" evidence="2">
    <location>
        <begin position="1"/>
        <end position="34"/>
    </location>
</feature>
<evidence type="ECO:0000256" key="2">
    <source>
        <dbReference type="SAM" id="SignalP"/>
    </source>
</evidence>
<dbReference type="SUPFAM" id="SSF52058">
    <property type="entry name" value="L domain-like"/>
    <property type="match status" value="1"/>
</dbReference>
<dbReference type="PANTHER" id="PTHR48059">
    <property type="entry name" value="POLYGALACTURONASE INHIBITOR 1"/>
    <property type="match status" value="1"/>
</dbReference>
<protein>
    <submittedName>
        <fullName evidence="3">Uncharacterized protein</fullName>
    </submittedName>
</protein>
<comment type="subcellular location">
    <subcellularLocation>
        <location evidence="1">Cell envelope</location>
    </subcellularLocation>
</comment>
<feature type="chain" id="PRO_5032358446" evidence="2">
    <location>
        <begin position="35"/>
        <end position="247"/>
    </location>
</feature>
<sequence>MASRPSLACGWRWLLSAFFLTSLLFEVVVHGTGADAPASAAPAPGLSPDEARVLQRIGAKLGVSHWNSAASLCNPASGVDCQCSYSSNQTICHVVRIVLKRHNFSGELLLEFADLPYLHHLLLMGNRLSGPFPMVLTEITTMTQLSKLIHRDIEGNGFYGSIPENGHLSQMKKLVFCRISDLRRSDSSFPDLSGMSSLKKLDLSFNKLSGQIPASFAKMGRVDYMYLTGNSLTGSIPEWLLRRNKIA</sequence>
<keyword evidence="4" id="KW-1185">Reference proteome</keyword>
<dbReference type="EMBL" id="JACEFO010000097">
    <property type="protein sequence ID" value="KAF8781273.1"/>
    <property type="molecule type" value="Genomic_DNA"/>
</dbReference>
<name>A0A835L0V6_9POAL</name>
<reference evidence="3" key="1">
    <citation type="submission" date="2020-07" db="EMBL/GenBank/DDBJ databases">
        <title>Genome sequence and genetic diversity analysis of an under-domesticated orphan crop, white fonio (Digitaria exilis).</title>
        <authorList>
            <person name="Bennetzen J.L."/>
            <person name="Chen S."/>
            <person name="Ma X."/>
            <person name="Wang X."/>
            <person name="Yssel A.E.J."/>
            <person name="Chaluvadi S.R."/>
            <person name="Johnson M."/>
            <person name="Gangashetty P."/>
            <person name="Hamidou F."/>
            <person name="Sanogo M.D."/>
            <person name="Zwaenepoel A."/>
            <person name="Wallace J."/>
            <person name="Van De Peer Y."/>
            <person name="Van Deynze A."/>
        </authorList>
    </citation>
    <scope>NUCLEOTIDE SEQUENCE</scope>
    <source>
        <tissue evidence="3">Leaves</tissue>
    </source>
</reference>
<proteinExistence type="predicted"/>
<dbReference type="PANTHER" id="PTHR48059:SF30">
    <property type="entry name" value="OS06G0587000 PROTEIN"/>
    <property type="match status" value="1"/>
</dbReference>
<dbReference type="InterPro" id="IPR001611">
    <property type="entry name" value="Leu-rich_rpt"/>
</dbReference>
<comment type="caution">
    <text evidence="3">The sequence shown here is derived from an EMBL/GenBank/DDBJ whole genome shotgun (WGS) entry which is preliminary data.</text>
</comment>
<accession>A0A835L0V6</accession>
<gene>
    <name evidence="3" type="ORF">HU200_000634</name>
</gene>
<dbReference type="Proteomes" id="UP000636709">
    <property type="component" value="Unassembled WGS sequence"/>
</dbReference>
<dbReference type="InterPro" id="IPR032675">
    <property type="entry name" value="LRR_dom_sf"/>
</dbReference>
<dbReference type="OrthoDB" id="671703at2759"/>
<dbReference type="Pfam" id="PF13855">
    <property type="entry name" value="LRR_8"/>
    <property type="match status" value="1"/>
</dbReference>
<evidence type="ECO:0000256" key="1">
    <source>
        <dbReference type="ARBA" id="ARBA00004196"/>
    </source>
</evidence>
<dbReference type="Gene3D" id="3.80.10.10">
    <property type="entry name" value="Ribonuclease Inhibitor"/>
    <property type="match status" value="2"/>
</dbReference>
<dbReference type="InterPro" id="IPR051848">
    <property type="entry name" value="PGIP"/>
</dbReference>
<keyword evidence="2" id="KW-0732">Signal</keyword>